<reference evidence="1" key="1">
    <citation type="submission" date="2021-04" db="EMBL/GenBank/DDBJ databases">
        <title>Genome based classification of Actinospica acidithermotolerans sp. nov., an actinobacterium isolated from an Indonesian hot spring.</title>
        <authorList>
            <person name="Kusuma A.B."/>
            <person name="Putra K.E."/>
            <person name="Nafisah S."/>
            <person name="Loh J."/>
            <person name="Nouioui I."/>
            <person name="Goodfellow M."/>
        </authorList>
    </citation>
    <scope>NUCLEOTIDE SEQUENCE</scope>
    <source>
        <strain evidence="1">CSCA 57</strain>
    </source>
</reference>
<sequence length="121" mass="11492">MSQPQNPEPEAEDEVPVGDVLAAALVLVVTGTFAAAEAADASGSAVGVVAAGVADADGALLLVAAAGEELAEVVAADGLDAAVVPVTPVPLEALCPVGQTLGNGRVVLLVLVDAASAGVAT</sequence>
<name>A0A941INY3_9ACTN</name>
<dbReference type="Proteomes" id="UP000675781">
    <property type="component" value="Unassembled WGS sequence"/>
</dbReference>
<proteinExistence type="predicted"/>
<comment type="caution">
    <text evidence="1">The sequence shown here is derived from an EMBL/GenBank/DDBJ whole genome shotgun (WGS) entry which is preliminary data.</text>
</comment>
<organism evidence="1 2">
    <name type="scientific">Actinospica durhamensis</name>
    <dbReference type="NCBI Taxonomy" id="1508375"/>
    <lineage>
        <taxon>Bacteria</taxon>
        <taxon>Bacillati</taxon>
        <taxon>Actinomycetota</taxon>
        <taxon>Actinomycetes</taxon>
        <taxon>Catenulisporales</taxon>
        <taxon>Actinospicaceae</taxon>
        <taxon>Actinospica</taxon>
    </lineage>
</organism>
<evidence type="ECO:0000313" key="1">
    <source>
        <dbReference type="EMBL" id="MBR7834494.1"/>
    </source>
</evidence>
<protein>
    <submittedName>
        <fullName evidence="1">Uncharacterized protein</fullName>
    </submittedName>
</protein>
<keyword evidence="2" id="KW-1185">Reference proteome</keyword>
<dbReference type="AlphaFoldDB" id="A0A941INY3"/>
<dbReference type="RefSeq" id="WP_212529014.1">
    <property type="nucleotide sequence ID" value="NZ_JAGSOG010000060.1"/>
</dbReference>
<gene>
    <name evidence="1" type="ORF">KDL01_14560</name>
</gene>
<accession>A0A941INY3</accession>
<evidence type="ECO:0000313" key="2">
    <source>
        <dbReference type="Proteomes" id="UP000675781"/>
    </source>
</evidence>
<dbReference type="EMBL" id="JAGSOG010000060">
    <property type="protein sequence ID" value="MBR7834494.1"/>
    <property type="molecule type" value="Genomic_DNA"/>
</dbReference>